<dbReference type="PANTHER" id="PTHR45946:SF3">
    <property type="entry name" value="HOMEOBOX PROTEIN HOX-A1"/>
    <property type="match status" value="1"/>
</dbReference>
<proteinExistence type="predicted"/>
<dbReference type="PANTHER" id="PTHR45946">
    <property type="entry name" value="HOMEOBOX PROTEIN ROUGH-RELATED"/>
    <property type="match status" value="1"/>
</dbReference>
<evidence type="ECO:0000256" key="4">
    <source>
        <dbReference type="ARBA" id="ARBA00023163"/>
    </source>
</evidence>
<dbReference type="GO" id="GO:0005634">
    <property type="term" value="C:nucleus"/>
    <property type="evidence" value="ECO:0007669"/>
    <property type="project" value="UniProtKB-SubCell"/>
</dbReference>
<feature type="region of interest" description="Disordered" evidence="7">
    <location>
        <begin position="249"/>
        <end position="282"/>
    </location>
</feature>
<comment type="caution">
    <text evidence="9">The sequence shown here is derived from an EMBL/GenBank/DDBJ whole genome shotgun (WGS) entry which is preliminary data.</text>
</comment>
<evidence type="ECO:0000313" key="9">
    <source>
        <dbReference type="EMBL" id="KAG7464041.1"/>
    </source>
</evidence>
<protein>
    <recommendedName>
        <fullName evidence="8">Homeobox domain-containing protein</fullName>
    </recommendedName>
</protein>
<evidence type="ECO:0000256" key="7">
    <source>
        <dbReference type="SAM" id="MobiDB-lite"/>
    </source>
</evidence>
<evidence type="ECO:0000256" key="3">
    <source>
        <dbReference type="ARBA" id="ARBA00023015"/>
    </source>
</evidence>
<comment type="subcellular location">
    <subcellularLocation>
        <location evidence="1 5 6">Nucleus</location>
    </subcellularLocation>
</comment>
<dbReference type="Proteomes" id="UP001046870">
    <property type="component" value="Chromosome 15"/>
</dbReference>
<sequence>MNANADYFSGGEVLALSAKFCHGEHRAVALQYSGEAPGRLATGPMDHHSSSRSITSGAHHQGVFEVPFYDSSASGAEFSYVGQGVDYDLTYGCYYEVEDSGVHGQYMNPAYTGNGSFPPHQAKPCFNDMGEINPHKLNSKVSRGYLSVSDQSLSSCQKSCPKTNPAREETQTTAGTFEWMKIKRNNPKIRKTMEYGLTNASATARTNFTTKQLTELEKEFHFNKYLTRSRRLEIAQSLQLNETQVITRGEERKNQGSCWKRLEMKRHTAESSPPTRGEAGSP</sequence>
<evidence type="ECO:0000313" key="10">
    <source>
        <dbReference type="Proteomes" id="UP001046870"/>
    </source>
</evidence>
<dbReference type="SUPFAM" id="SSF46689">
    <property type="entry name" value="Homeodomain-like"/>
    <property type="match status" value="1"/>
</dbReference>
<evidence type="ECO:0000256" key="5">
    <source>
        <dbReference type="PROSITE-ProRule" id="PRU00108"/>
    </source>
</evidence>
<dbReference type="EMBL" id="JAFDVH010000015">
    <property type="protein sequence ID" value="KAG7464041.1"/>
    <property type="molecule type" value="Genomic_DNA"/>
</dbReference>
<feature type="domain" description="Homeobox" evidence="8">
    <location>
        <begin position="199"/>
        <end position="255"/>
    </location>
</feature>
<dbReference type="OrthoDB" id="6159439at2759"/>
<dbReference type="InterPro" id="IPR001356">
    <property type="entry name" value="HD"/>
</dbReference>
<keyword evidence="3" id="KW-0805">Transcription regulation</keyword>
<dbReference type="AlphaFoldDB" id="A0A9D3T6K3"/>
<evidence type="ECO:0000256" key="2">
    <source>
        <dbReference type="ARBA" id="ARBA00022473"/>
    </source>
</evidence>
<evidence type="ECO:0000256" key="1">
    <source>
        <dbReference type="ARBA" id="ARBA00004123"/>
    </source>
</evidence>
<keyword evidence="4" id="KW-0804">Transcription</keyword>
<dbReference type="GO" id="GO:0000978">
    <property type="term" value="F:RNA polymerase II cis-regulatory region sequence-specific DNA binding"/>
    <property type="evidence" value="ECO:0007669"/>
    <property type="project" value="TreeGrafter"/>
</dbReference>
<feature type="compositionally biased region" description="Basic and acidic residues" evidence="7">
    <location>
        <begin position="249"/>
        <end position="269"/>
    </location>
</feature>
<name>A0A9D3T6K3_MEGAT</name>
<keyword evidence="10" id="KW-1185">Reference proteome</keyword>
<keyword evidence="5 6" id="KW-0539">Nucleus</keyword>
<organism evidence="9 10">
    <name type="scientific">Megalops atlanticus</name>
    <name type="common">Tarpon</name>
    <name type="synonym">Clupea gigantea</name>
    <dbReference type="NCBI Taxonomy" id="7932"/>
    <lineage>
        <taxon>Eukaryota</taxon>
        <taxon>Metazoa</taxon>
        <taxon>Chordata</taxon>
        <taxon>Craniata</taxon>
        <taxon>Vertebrata</taxon>
        <taxon>Euteleostomi</taxon>
        <taxon>Actinopterygii</taxon>
        <taxon>Neopterygii</taxon>
        <taxon>Teleostei</taxon>
        <taxon>Elopiformes</taxon>
        <taxon>Megalopidae</taxon>
        <taxon>Megalops</taxon>
    </lineage>
</organism>
<feature type="DNA-binding region" description="Homeobox" evidence="5">
    <location>
        <begin position="201"/>
        <end position="256"/>
    </location>
</feature>
<keyword evidence="2" id="KW-0217">Developmental protein</keyword>
<dbReference type="Gene3D" id="1.10.10.60">
    <property type="entry name" value="Homeodomain-like"/>
    <property type="match status" value="1"/>
</dbReference>
<gene>
    <name evidence="9" type="ORF">MATL_G00183100</name>
</gene>
<evidence type="ECO:0000259" key="8">
    <source>
        <dbReference type="PROSITE" id="PS50071"/>
    </source>
</evidence>
<dbReference type="CDD" id="cd00086">
    <property type="entry name" value="homeodomain"/>
    <property type="match status" value="1"/>
</dbReference>
<dbReference type="GO" id="GO:0000981">
    <property type="term" value="F:DNA-binding transcription factor activity, RNA polymerase II-specific"/>
    <property type="evidence" value="ECO:0007669"/>
    <property type="project" value="TreeGrafter"/>
</dbReference>
<keyword evidence="5 6" id="KW-0238">DNA-binding</keyword>
<accession>A0A9D3T6K3</accession>
<reference evidence="9" key="1">
    <citation type="submission" date="2021-01" db="EMBL/GenBank/DDBJ databases">
        <authorList>
            <person name="Zahm M."/>
            <person name="Roques C."/>
            <person name="Cabau C."/>
            <person name="Klopp C."/>
            <person name="Donnadieu C."/>
            <person name="Jouanno E."/>
            <person name="Lampietro C."/>
            <person name="Louis A."/>
            <person name="Herpin A."/>
            <person name="Echchiki A."/>
            <person name="Berthelot C."/>
            <person name="Parey E."/>
            <person name="Roest-Crollius H."/>
            <person name="Braasch I."/>
            <person name="Postlethwait J."/>
            <person name="Bobe J."/>
            <person name="Montfort J."/>
            <person name="Bouchez O."/>
            <person name="Begum T."/>
            <person name="Mejri S."/>
            <person name="Adams A."/>
            <person name="Chen W.-J."/>
            <person name="Guiguen Y."/>
        </authorList>
    </citation>
    <scope>NUCLEOTIDE SEQUENCE</scope>
    <source>
        <strain evidence="9">YG-15Mar2019-1</strain>
        <tissue evidence="9">Brain</tissue>
    </source>
</reference>
<dbReference type="PROSITE" id="PS50071">
    <property type="entry name" value="HOMEOBOX_2"/>
    <property type="match status" value="1"/>
</dbReference>
<dbReference type="InterPro" id="IPR009057">
    <property type="entry name" value="Homeodomain-like_sf"/>
</dbReference>
<dbReference type="InterPro" id="IPR046327">
    <property type="entry name" value="HXA1/B1/D1"/>
</dbReference>
<dbReference type="SMART" id="SM00389">
    <property type="entry name" value="HOX"/>
    <property type="match status" value="1"/>
</dbReference>
<dbReference type="Pfam" id="PF00046">
    <property type="entry name" value="Homeodomain"/>
    <property type="match status" value="1"/>
</dbReference>
<evidence type="ECO:0000256" key="6">
    <source>
        <dbReference type="RuleBase" id="RU000682"/>
    </source>
</evidence>
<keyword evidence="5 6" id="KW-0371">Homeobox</keyword>